<dbReference type="Proteomes" id="UP000342300">
    <property type="component" value="Unassembled WGS sequence"/>
</dbReference>
<comment type="caution">
    <text evidence="1">The sequence shown here is derived from an EMBL/GenBank/DDBJ whole genome shotgun (WGS) entry which is preliminary data.</text>
</comment>
<accession>A0A6A7RV85</accession>
<dbReference type="AlphaFoldDB" id="A0A6A7RV85"/>
<name>A0A6A7RV85_9PROT</name>
<reference evidence="1 2" key="1">
    <citation type="submission" date="2017-09" db="EMBL/GenBank/DDBJ databases">
        <title>Metagenomic Analysis Reveals Denitrifying Candidatus Accumulibacter and Flanking Population as a Source of N2O.</title>
        <authorList>
            <person name="Gao H."/>
            <person name="Mao Y."/>
            <person name="Zhao X."/>
            <person name="Liu W.-T."/>
            <person name="Zhang T."/>
            <person name="Wells G."/>
        </authorList>
    </citation>
    <scope>NUCLEOTIDE SEQUENCE [LARGE SCALE GENOMIC DNA]</scope>
    <source>
        <strain evidence="1">CANDO_2_IC</strain>
    </source>
</reference>
<organism evidence="1 2">
    <name type="scientific">Candidatus Accumulibacter phosphatis</name>
    <dbReference type="NCBI Taxonomy" id="327160"/>
    <lineage>
        <taxon>Bacteria</taxon>
        <taxon>Pseudomonadati</taxon>
        <taxon>Pseudomonadota</taxon>
        <taxon>Betaproteobacteria</taxon>
        <taxon>Candidatus Accumulibacter</taxon>
    </lineage>
</organism>
<gene>
    <name evidence="1" type="ORF">CRU78_13405</name>
</gene>
<sequence length="59" mass="6787">MPSKVVWMQMTQIPDIRQREQSFPPVTFNSTTAKTKLPVRHALNDIEKKIVVQSLIDPP</sequence>
<evidence type="ECO:0000313" key="1">
    <source>
        <dbReference type="EMBL" id="MQM31455.1"/>
    </source>
</evidence>
<dbReference type="EMBL" id="PDHS01000321">
    <property type="protein sequence ID" value="MQM31455.1"/>
    <property type="molecule type" value="Genomic_DNA"/>
</dbReference>
<proteinExistence type="predicted"/>
<protein>
    <submittedName>
        <fullName evidence="1">Uncharacterized protein</fullName>
    </submittedName>
</protein>
<evidence type="ECO:0000313" key="2">
    <source>
        <dbReference type="Proteomes" id="UP000342300"/>
    </source>
</evidence>